<keyword evidence="2 3" id="KW-0808">Transferase</keyword>
<dbReference type="GO" id="GO:0016020">
    <property type="term" value="C:membrane"/>
    <property type="evidence" value="ECO:0007669"/>
    <property type="project" value="InterPro"/>
</dbReference>
<sequence length="101" mass="12322">FNSRFGYPYVLLNDEPFTDKFKRRVSVLTHSEIKFGTVPKDHWLQPDWIDEKKAANAKKQMELSRVKYGGCLNYQHMCRFNAGFFYQHELLQPYRWYWHVE</sequence>
<dbReference type="GO" id="GO:0000026">
    <property type="term" value="F:alpha-1,2-mannosyltransferase activity"/>
    <property type="evidence" value="ECO:0007669"/>
    <property type="project" value="TreeGrafter"/>
</dbReference>
<gene>
    <name evidence="3" type="ORF">GYMLUDRAFT_175008</name>
</gene>
<name>A0A0D0CD30_9AGAR</name>
<dbReference type="Pfam" id="PF01793">
    <property type="entry name" value="Glyco_transf_15"/>
    <property type="match status" value="1"/>
</dbReference>
<dbReference type="GO" id="GO:0000032">
    <property type="term" value="P:cell wall mannoprotein biosynthetic process"/>
    <property type="evidence" value="ECO:0007669"/>
    <property type="project" value="TreeGrafter"/>
</dbReference>
<dbReference type="GO" id="GO:0005794">
    <property type="term" value="C:Golgi apparatus"/>
    <property type="evidence" value="ECO:0007669"/>
    <property type="project" value="TreeGrafter"/>
</dbReference>
<evidence type="ECO:0000256" key="2">
    <source>
        <dbReference type="ARBA" id="ARBA00022679"/>
    </source>
</evidence>
<accession>A0A0D0CD30</accession>
<feature type="non-terminal residue" evidence="3">
    <location>
        <position position="1"/>
    </location>
</feature>
<dbReference type="InterPro" id="IPR029044">
    <property type="entry name" value="Nucleotide-diphossugar_trans"/>
</dbReference>
<dbReference type="EMBL" id="KN834802">
    <property type="protein sequence ID" value="KIK55947.1"/>
    <property type="molecule type" value="Genomic_DNA"/>
</dbReference>
<comment type="similarity">
    <text evidence="1">Belongs to the glycosyltransferase 15 family.</text>
</comment>
<dbReference type="Gene3D" id="3.90.550.10">
    <property type="entry name" value="Spore Coat Polysaccharide Biosynthesis Protein SpsA, Chain A"/>
    <property type="match status" value="1"/>
</dbReference>
<protein>
    <submittedName>
        <fullName evidence="3">Glycosyltransferase family 15 protein</fullName>
    </submittedName>
</protein>
<dbReference type="Proteomes" id="UP000053593">
    <property type="component" value="Unassembled WGS sequence"/>
</dbReference>
<dbReference type="GO" id="GO:0006487">
    <property type="term" value="P:protein N-linked glycosylation"/>
    <property type="evidence" value="ECO:0007669"/>
    <property type="project" value="TreeGrafter"/>
</dbReference>
<organism evidence="3 4">
    <name type="scientific">Collybiopsis luxurians FD-317 M1</name>
    <dbReference type="NCBI Taxonomy" id="944289"/>
    <lineage>
        <taxon>Eukaryota</taxon>
        <taxon>Fungi</taxon>
        <taxon>Dikarya</taxon>
        <taxon>Basidiomycota</taxon>
        <taxon>Agaricomycotina</taxon>
        <taxon>Agaricomycetes</taxon>
        <taxon>Agaricomycetidae</taxon>
        <taxon>Agaricales</taxon>
        <taxon>Marasmiineae</taxon>
        <taxon>Omphalotaceae</taxon>
        <taxon>Collybiopsis</taxon>
        <taxon>Collybiopsis luxurians</taxon>
    </lineage>
</organism>
<dbReference type="AlphaFoldDB" id="A0A0D0CD30"/>
<dbReference type="PANTHER" id="PTHR31121:SF6">
    <property type="entry name" value="ALPHA-1,2 MANNOSYLTRANSFERASE KTR1"/>
    <property type="match status" value="1"/>
</dbReference>
<evidence type="ECO:0000313" key="3">
    <source>
        <dbReference type="EMBL" id="KIK55947.1"/>
    </source>
</evidence>
<dbReference type="SUPFAM" id="SSF53448">
    <property type="entry name" value="Nucleotide-diphospho-sugar transferases"/>
    <property type="match status" value="1"/>
</dbReference>
<evidence type="ECO:0000313" key="4">
    <source>
        <dbReference type="Proteomes" id="UP000053593"/>
    </source>
</evidence>
<keyword evidence="4" id="KW-1185">Reference proteome</keyword>
<dbReference type="OrthoDB" id="439943at2759"/>
<dbReference type="PANTHER" id="PTHR31121">
    <property type="entry name" value="ALPHA-1,2 MANNOSYLTRANSFERASE KTR1"/>
    <property type="match status" value="1"/>
</dbReference>
<reference evidence="3 4" key="1">
    <citation type="submission" date="2014-04" db="EMBL/GenBank/DDBJ databases">
        <title>Evolutionary Origins and Diversification of the Mycorrhizal Mutualists.</title>
        <authorList>
            <consortium name="DOE Joint Genome Institute"/>
            <consortium name="Mycorrhizal Genomics Consortium"/>
            <person name="Kohler A."/>
            <person name="Kuo A."/>
            <person name="Nagy L.G."/>
            <person name="Floudas D."/>
            <person name="Copeland A."/>
            <person name="Barry K.W."/>
            <person name="Cichocki N."/>
            <person name="Veneault-Fourrey C."/>
            <person name="LaButti K."/>
            <person name="Lindquist E.A."/>
            <person name="Lipzen A."/>
            <person name="Lundell T."/>
            <person name="Morin E."/>
            <person name="Murat C."/>
            <person name="Riley R."/>
            <person name="Ohm R."/>
            <person name="Sun H."/>
            <person name="Tunlid A."/>
            <person name="Henrissat B."/>
            <person name="Grigoriev I.V."/>
            <person name="Hibbett D.S."/>
            <person name="Martin F."/>
        </authorList>
    </citation>
    <scope>NUCLEOTIDE SEQUENCE [LARGE SCALE GENOMIC DNA]</scope>
    <source>
        <strain evidence="3 4">FD-317 M1</strain>
    </source>
</reference>
<proteinExistence type="inferred from homology"/>
<dbReference type="HOGENOM" id="CLU_2020727_0_0_1"/>
<evidence type="ECO:0000256" key="1">
    <source>
        <dbReference type="ARBA" id="ARBA00007677"/>
    </source>
</evidence>
<dbReference type="InterPro" id="IPR002685">
    <property type="entry name" value="Glyco_trans_15"/>
</dbReference>